<feature type="region of interest" description="Disordered" evidence="1">
    <location>
        <begin position="105"/>
        <end position="131"/>
    </location>
</feature>
<feature type="compositionally biased region" description="Acidic residues" evidence="1">
    <location>
        <begin position="44"/>
        <end position="53"/>
    </location>
</feature>
<feature type="compositionally biased region" description="Acidic residues" evidence="1">
    <location>
        <begin position="179"/>
        <end position="188"/>
    </location>
</feature>
<dbReference type="InParanoid" id="A0A165JRJ0"/>
<protein>
    <submittedName>
        <fullName evidence="2">Uncharacterized protein</fullName>
    </submittedName>
</protein>
<proteinExistence type="predicted"/>
<accession>A0A165JRJ0</accession>
<evidence type="ECO:0000313" key="2">
    <source>
        <dbReference type="EMBL" id="KZV95231.1"/>
    </source>
</evidence>
<dbReference type="EMBL" id="KV425960">
    <property type="protein sequence ID" value="KZV95231.1"/>
    <property type="molecule type" value="Genomic_DNA"/>
</dbReference>
<gene>
    <name evidence="2" type="ORF">EXIGLDRAFT_766362</name>
</gene>
<evidence type="ECO:0000313" key="3">
    <source>
        <dbReference type="Proteomes" id="UP000077266"/>
    </source>
</evidence>
<evidence type="ECO:0000256" key="1">
    <source>
        <dbReference type="SAM" id="MobiDB-lite"/>
    </source>
</evidence>
<feature type="compositionally biased region" description="Basic and acidic residues" evidence="1">
    <location>
        <begin position="189"/>
        <end position="205"/>
    </location>
</feature>
<organism evidence="2 3">
    <name type="scientific">Exidia glandulosa HHB12029</name>
    <dbReference type="NCBI Taxonomy" id="1314781"/>
    <lineage>
        <taxon>Eukaryota</taxon>
        <taxon>Fungi</taxon>
        <taxon>Dikarya</taxon>
        <taxon>Basidiomycota</taxon>
        <taxon>Agaricomycotina</taxon>
        <taxon>Agaricomycetes</taxon>
        <taxon>Auriculariales</taxon>
        <taxon>Exidiaceae</taxon>
        <taxon>Exidia</taxon>
    </lineage>
</organism>
<keyword evidence="3" id="KW-1185">Reference proteome</keyword>
<feature type="region of interest" description="Disordered" evidence="1">
    <location>
        <begin position="1"/>
        <end position="70"/>
    </location>
</feature>
<name>A0A165JRJ0_EXIGL</name>
<feature type="compositionally biased region" description="Polar residues" evidence="1">
    <location>
        <begin position="1"/>
        <end position="30"/>
    </location>
</feature>
<dbReference type="Proteomes" id="UP000077266">
    <property type="component" value="Unassembled WGS sequence"/>
</dbReference>
<dbReference type="AlphaFoldDB" id="A0A165JRJ0"/>
<sequence>MSNASITAGNSMSREPSTGRDSSIYSSSEWGQAESHAAGSDIYREEEGEESDVEAVLGSREQTVEAGNIAEPACPLPTIAETAALGRAPLDFDVPTNEDILATLLGPDFERYRPSPAPARSPRQQMGGPGFYMMRAGGGLVNLAPKSGAPTGFVGQRSVKKFEEDPDRISPSTKRKRDDDDDGDDDEEVSVKQEEIEEPKLHSDDGADDDDIEDIARTTPRVIRSRARRTLRSSGPSPRTPRTRATRRSTTASQIGHKRRRVETDSRSSSEEVPLLLQYLMREASRSSAGIITPGATPPVQHHTPDAPLVAPTTLIHRTTSSDYDDESPSVAHGTASPRAAAPPPVPPRVHIALPALSPIAGPGPVRHNVAEDVGSRTRDPDRLCLSVSGYHPAACFGTTVLADDPSYLTVCIDAFFTRLDHPALWRSLAAVPWPWNTPNVSPDLIHFVQHAMELRPQWWPGVLEHIRQTGSEKERSLVAAVDAEISHRGLCAQCPEILGYPADVSLYDKAEAQVTTSCY</sequence>
<feature type="region of interest" description="Disordered" evidence="1">
    <location>
        <begin position="143"/>
        <end position="269"/>
    </location>
</feature>
<feature type="region of interest" description="Disordered" evidence="1">
    <location>
        <begin position="320"/>
        <end position="346"/>
    </location>
</feature>
<reference evidence="2 3" key="1">
    <citation type="journal article" date="2016" name="Mol. Biol. Evol.">
        <title>Comparative Genomics of Early-Diverging Mushroom-Forming Fungi Provides Insights into the Origins of Lignocellulose Decay Capabilities.</title>
        <authorList>
            <person name="Nagy L.G."/>
            <person name="Riley R."/>
            <person name="Tritt A."/>
            <person name="Adam C."/>
            <person name="Daum C."/>
            <person name="Floudas D."/>
            <person name="Sun H."/>
            <person name="Yadav J.S."/>
            <person name="Pangilinan J."/>
            <person name="Larsson K.H."/>
            <person name="Matsuura K."/>
            <person name="Barry K."/>
            <person name="Labutti K."/>
            <person name="Kuo R."/>
            <person name="Ohm R.A."/>
            <person name="Bhattacharya S.S."/>
            <person name="Shirouzu T."/>
            <person name="Yoshinaga Y."/>
            <person name="Martin F.M."/>
            <person name="Grigoriev I.V."/>
            <person name="Hibbett D.S."/>
        </authorList>
    </citation>
    <scope>NUCLEOTIDE SEQUENCE [LARGE SCALE GENOMIC DNA]</scope>
    <source>
        <strain evidence="2 3">HHB12029</strain>
    </source>
</reference>